<name>A0AAU1M2R6_9ACTN</name>
<dbReference type="SMART" id="SM00822">
    <property type="entry name" value="PKS_KR"/>
    <property type="match status" value="1"/>
</dbReference>
<evidence type="ECO:0000259" key="3">
    <source>
        <dbReference type="SMART" id="SM00822"/>
    </source>
</evidence>
<dbReference type="GO" id="GO:0016491">
    <property type="term" value="F:oxidoreductase activity"/>
    <property type="evidence" value="ECO:0007669"/>
    <property type="project" value="UniProtKB-KW"/>
</dbReference>
<accession>A0AAU1M2R6</accession>
<reference evidence="4" key="1">
    <citation type="submission" date="2022-10" db="EMBL/GenBank/DDBJ databases">
        <title>The complete genomes of actinobacterial strains from the NBC collection.</title>
        <authorList>
            <person name="Joergensen T.S."/>
            <person name="Alvarez Arevalo M."/>
            <person name="Sterndorff E.B."/>
            <person name="Faurdal D."/>
            <person name="Vuksanovic O."/>
            <person name="Mourched A.-S."/>
            <person name="Charusanti P."/>
            <person name="Shaw S."/>
            <person name="Blin K."/>
            <person name="Weber T."/>
        </authorList>
    </citation>
    <scope>NUCLEOTIDE SEQUENCE</scope>
    <source>
        <strain evidence="4">NBC_00148</strain>
    </source>
</reference>
<proteinExistence type="inferred from homology"/>
<dbReference type="InterPro" id="IPR036291">
    <property type="entry name" value="NAD(P)-bd_dom_sf"/>
</dbReference>
<keyword evidence="2" id="KW-0560">Oxidoreductase</keyword>
<comment type="similarity">
    <text evidence="1">Belongs to the short-chain dehydrogenases/reductases (SDR) family.</text>
</comment>
<sequence>MELSGGVALVTGGAGGLGEATVRRLAEAGAKVVIADLAEDRGEKLAKELGEGAVFVRTDVTDEDSVLAALHTAAKLGPLRVAVNAHGGPVAKSRVLDREGNPYALDLFRRTLDIYLTGTFNVLRLAASVMARNEPNESGARGVIVNTASIAAFEGQIGQSDYSAAKGGVVGLGLVAARDLSPLGIRVMTIAPGTFFTPAFGIPEEQAQQAWGDKVPFPRRMGRPAEYGALVQHIAENDYLNGEVIRIDGAQRFGPK</sequence>
<dbReference type="AlphaFoldDB" id="A0AAU1M2R6"/>
<organism evidence="4">
    <name type="scientific">Streptomyces sp. NBC_00148</name>
    <dbReference type="NCBI Taxonomy" id="2903626"/>
    <lineage>
        <taxon>Bacteria</taxon>
        <taxon>Bacillati</taxon>
        <taxon>Actinomycetota</taxon>
        <taxon>Actinomycetes</taxon>
        <taxon>Kitasatosporales</taxon>
        <taxon>Streptomycetaceae</taxon>
        <taxon>Streptomyces</taxon>
    </lineage>
</organism>
<dbReference type="PROSITE" id="PS00061">
    <property type="entry name" value="ADH_SHORT"/>
    <property type="match status" value="1"/>
</dbReference>
<feature type="domain" description="Ketoreductase" evidence="3">
    <location>
        <begin position="6"/>
        <end position="214"/>
    </location>
</feature>
<dbReference type="PANTHER" id="PTHR43658:SF8">
    <property type="entry name" value="17-BETA-HYDROXYSTEROID DEHYDROGENASE 14-RELATED"/>
    <property type="match status" value="1"/>
</dbReference>
<dbReference type="PANTHER" id="PTHR43658">
    <property type="entry name" value="SHORT-CHAIN DEHYDROGENASE/REDUCTASE"/>
    <property type="match status" value="1"/>
</dbReference>
<dbReference type="InterPro" id="IPR057326">
    <property type="entry name" value="KR_dom"/>
</dbReference>
<dbReference type="EMBL" id="CP108169">
    <property type="protein sequence ID" value="WTQ77745.1"/>
    <property type="molecule type" value="Genomic_DNA"/>
</dbReference>
<dbReference type="SUPFAM" id="SSF51735">
    <property type="entry name" value="NAD(P)-binding Rossmann-fold domains"/>
    <property type="match status" value="1"/>
</dbReference>
<dbReference type="InterPro" id="IPR020904">
    <property type="entry name" value="Sc_DH/Rdtase_CS"/>
</dbReference>
<evidence type="ECO:0000256" key="2">
    <source>
        <dbReference type="ARBA" id="ARBA00023002"/>
    </source>
</evidence>
<dbReference type="Gene3D" id="3.40.50.720">
    <property type="entry name" value="NAD(P)-binding Rossmann-like Domain"/>
    <property type="match status" value="1"/>
</dbReference>
<dbReference type="Pfam" id="PF00106">
    <property type="entry name" value="adh_short"/>
    <property type="match status" value="1"/>
</dbReference>
<evidence type="ECO:0000313" key="4">
    <source>
        <dbReference type="EMBL" id="WTQ77745.1"/>
    </source>
</evidence>
<dbReference type="PRINTS" id="PR00081">
    <property type="entry name" value="GDHRDH"/>
</dbReference>
<evidence type="ECO:0000256" key="1">
    <source>
        <dbReference type="ARBA" id="ARBA00006484"/>
    </source>
</evidence>
<gene>
    <name evidence="4" type="ORF">OG222_33435</name>
</gene>
<protein>
    <submittedName>
        <fullName evidence="4">SDR family NAD(P)-dependent oxidoreductase</fullName>
    </submittedName>
</protein>
<dbReference type="InterPro" id="IPR002347">
    <property type="entry name" value="SDR_fam"/>
</dbReference>